<keyword evidence="2 5" id="KW-0812">Transmembrane</keyword>
<proteinExistence type="predicted"/>
<dbReference type="PANTHER" id="PTHR10361:SF28">
    <property type="entry name" value="P3 PROTEIN-RELATED"/>
    <property type="match status" value="1"/>
</dbReference>
<dbReference type="RefSeq" id="WP_021221382.1">
    <property type="nucleotide sequence ID" value="NZ_AP023081.1"/>
</dbReference>
<evidence type="ECO:0000256" key="2">
    <source>
        <dbReference type="ARBA" id="ARBA00022692"/>
    </source>
</evidence>
<reference evidence="6" key="1">
    <citation type="submission" date="2020-05" db="EMBL/GenBank/DDBJ databases">
        <title>Complete genome sequence of Pseudomonas sp. Sm006.</title>
        <authorList>
            <person name="Takeuchi K."/>
            <person name="Someya N."/>
        </authorList>
    </citation>
    <scope>NUCLEOTIDE SEQUENCE</scope>
    <source>
        <strain evidence="6">Sm006</strain>
    </source>
</reference>
<evidence type="ECO:0000313" key="6">
    <source>
        <dbReference type="EMBL" id="BCD84178.1"/>
    </source>
</evidence>
<dbReference type="InterPro" id="IPR002657">
    <property type="entry name" value="BilAc:Na_symport/Acr3"/>
</dbReference>
<evidence type="ECO:0000256" key="5">
    <source>
        <dbReference type="SAM" id="Phobius"/>
    </source>
</evidence>
<protein>
    <submittedName>
        <fullName evidence="6">Transporter</fullName>
    </submittedName>
</protein>
<dbReference type="EMBL" id="AP023081">
    <property type="protein sequence ID" value="BCD84178.1"/>
    <property type="molecule type" value="Genomic_DNA"/>
</dbReference>
<evidence type="ECO:0000256" key="4">
    <source>
        <dbReference type="ARBA" id="ARBA00023136"/>
    </source>
</evidence>
<feature type="transmembrane region" description="Helical" evidence="5">
    <location>
        <begin position="67"/>
        <end position="88"/>
    </location>
</feature>
<name>A0ABN6BJJ7_9PSED</name>
<accession>A0ABN6BJJ7</accession>
<comment type="subcellular location">
    <subcellularLocation>
        <location evidence="1">Membrane</location>
        <topology evidence="1">Multi-pass membrane protein</topology>
    </subcellularLocation>
</comment>
<feature type="transmembrane region" description="Helical" evidence="5">
    <location>
        <begin position="100"/>
        <end position="120"/>
    </location>
</feature>
<feature type="transmembrane region" description="Helical" evidence="5">
    <location>
        <begin position="223"/>
        <end position="244"/>
    </location>
</feature>
<evidence type="ECO:0000313" key="7">
    <source>
        <dbReference type="Proteomes" id="UP001064896"/>
    </source>
</evidence>
<feature type="transmembrane region" description="Helical" evidence="5">
    <location>
        <begin position="12"/>
        <end position="30"/>
    </location>
</feature>
<sequence>MRALAALSRFVGNTFALWILLFAVLAFYQPAWFLPLVKWIVPLLGLIMFGMGLTLKTEDFREVARRPLRVLIGVLAQFLIMPGLAWLLCQVLRLPPEVAVGVILVGCCPGGTASNVMTWFARGDLALSVAITAVTTVLAPLVTPALIWLLASAWLPVQFGALFMSILQVVLLPIALGLIAQRLLGVRVRHLVEVLPLVSVVSIVVIVAAVVAASQAKIAESGLLIMAVVVLHNGLGLALGYLAGKVFGLPLAQRKTLAIEVGMQNSGLGAALASAHFSPLAAVPSALFSVWHNLSGSLLAALFRRMKDESDKPAD</sequence>
<evidence type="ECO:0000256" key="1">
    <source>
        <dbReference type="ARBA" id="ARBA00004141"/>
    </source>
</evidence>
<dbReference type="Pfam" id="PF01758">
    <property type="entry name" value="SBF"/>
    <property type="match status" value="1"/>
</dbReference>
<dbReference type="InterPro" id="IPR038770">
    <property type="entry name" value="Na+/solute_symporter_sf"/>
</dbReference>
<keyword evidence="3 5" id="KW-1133">Transmembrane helix</keyword>
<evidence type="ECO:0000256" key="3">
    <source>
        <dbReference type="ARBA" id="ARBA00022989"/>
    </source>
</evidence>
<feature type="transmembrane region" description="Helical" evidence="5">
    <location>
        <begin position="157"/>
        <end position="179"/>
    </location>
</feature>
<dbReference type="PANTHER" id="PTHR10361">
    <property type="entry name" value="SODIUM-BILE ACID COTRANSPORTER"/>
    <property type="match status" value="1"/>
</dbReference>
<feature type="transmembrane region" description="Helical" evidence="5">
    <location>
        <begin position="127"/>
        <end position="151"/>
    </location>
</feature>
<dbReference type="Proteomes" id="UP001064896">
    <property type="component" value="Chromosome"/>
</dbReference>
<feature type="transmembrane region" description="Helical" evidence="5">
    <location>
        <begin position="36"/>
        <end position="55"/>
    </location>
</feature>
<keyword evidence="4 5" id="KW-0472">Membrane</keyword>
<organism evidence="6 7">
    <name type="scientific">Pseudomonas solani</name>
    <dbReference type="NCBI Taxonomy" id="2731552"/>
    <lineage>
        <taxon>Bacteria</taxon>
        <taxon>Pseudomonadati</taxon>
        <taxon>Pseudomonadota</taxon>
        <taxon>Gammaproteobacteria</taxon>
        <taxon>Pseudomonadales</taxon>
        <taxon>Pseudomonadaceae</taxon>
        <taxon>Pseudomonas</taxon>
    </lineage>
</organism>
<feature type="transmembrane region" description="Helical" evidence="5">
    <location>
        <begin position="191"/>
        <end position="211"/>
    </location>
</feature>
<gene>
    <name evidence="6" type="ORF">PSm6_05850</name>
</gene>
<dbReference type="InterPro" id="IPR004710">
    <property type="entry name" value="Bilac:Na_transpt"/>
</dbReference>
<keyword evidence="7" id="KW-1185">Reference proteome</keyword>
<dbReference type="Gene3D" id="1.20.1530.20">
    <property type="match status" value="1"/>
</dbReference>